<name>A0A0G4P908_PENC3</name>
<organism evidence="1 2">
    <name type="scientific">Penicillium camemberti (strain FM 013)</name>
    <dbReference type="NCBI Taxonomy" id="1429867"/>
    <lineage>
        <taxon>Eukaryota</taxon>
        <taxon>Fungi</taxon>
        <taxon>Dikarya</taxon>
        <taxon>Ascomycota</taxon>
        <taxon>Pezizomycotina</taxon>
        <taxon>Eurotiomycetes</taxon>
        <taxon>Eurotiomycetidae</taxon>
        <taxon>Eurotiales</taxon>
        <taxon>Aspergillaceae</taxon>
        <taxon>Penicillium</taxon>
    </lineage>
</organism>
<proteinExistence type="predicted"/>
<keyword evidence="2" id="KW-1185">Reference proteome</keyword>
<sequence length="96" mass="10372">MLYLSWTDIADPYLGITTGSKRLRLLETEIPTPLTQSQSCDWYAVDISPSGASTRKMSPETPSQANVPVSKASLAAVGCFIHATTLNEIQTSRGKV</sequence>
<dbReference type="Proteomes" id="UP000053732">
    <property type="component" value="Unassembled WGS sequence"/>
</dbReference>
<evidence type="ECO:0000313" key="2">
    <source>
        <dbReference type="Proteomes" id="UP000053732"/>
    </source>
</evidence>
<accession>A0A0G4P908</accession>
<protein>
    <submittedName>
        <fullName evidence="1">Str. FM013</fullName>
    </submittedName>
</protein>
<reference evidence="1 2" key="1">
    <citation type="journal article" date="2014" name="Nat. Commun.">
        <title>Multiple recent horizontal transfers of a large genomic region in cheese making fungi.</title>
        <authorList>
            <person name="Cheeseman K."/>
            <person name="Ropars J."/>
            <person name="Renault P."/>
            <person name="Dupont J."/>
            <person name="Gouzy J."/>
            <person name="Branca A."/>
            <person name="Abraham A.L."/>
            <person name="Ceppi M."/>
            <person name="Conseiller E."/>
            <person name="Debuchy R."/>
            <person name="Malagnac F."/>
            <person name="Goarin A."/>
            <person name="Silar P."/>
            <person name="Lacoste S."/>
            <person name="Sallet E."/>
            <person name="Bensimon A."/>
            <person name="Giraud T."/>
            <person name="Brygoo Y."/>
        </authorList>
    </citation>
    <scope>NUCLEOTIDE SEQUENCE [LARGE SCALE GENOMIC DNA]</scope>
    <source>
        <strain evidence="2">FM 013</strain>
    </source>
</reference>
<dbReference type="EMBL" id="HG793141">
    <property type="protein sequence ID" value="CRL22764.1"/>
    <property type="molecule type" value="Genomic_DNA"/>
</dbReference>
<gene>
    <name evidence="1" type="ORF">PCAMFM013_S008g000193</name>
</gene>
<evidence type="ECO:0000313" key="1">
    <source>
        <dbReference type="EMBL" id="CRL22764.1"/>
    </source>
</evidence>
<dbReference type="AlphaFoldDB" id="A0A0G4P908"/>